<dbReference type="EMBL" id="NCKW01015847">
    <property type="protein sequence ID" value="POM61679.1"/>
    <property type="molecule type" value="Genomic_DNA"/>
</dbReference>
<sequence>MQFFPAWLLNPSKVIPLLNWHLGPVTVRVSEGNSDQATKRGKGVEIGIESCSGAILLNRVPFLRILVEVRVGLFHVTLGRYHHLESDANAEYKWISSDYIRSPDDGFLYVGLKYSAQEVTGIPNGRVQFVGNLEEELGLKGRMCIGPIKIDCNEAGMRAAMGETVADELLPSNMDVSASTHFSVLQNAYHNFVDLVAHLPKKKGVWKGSTKSASPRAVKRPSTANVTATAQAQLGTADHEMLEKRASRSRMLHALLLRSSTFEIEVGALELSLSTFTSHFEAALRGQVPVSFGDFKPSETREEANVLLPPTTYRLQNRPSMNECIVDVAGARVVYRSTKQGRAAVIRHLAQLFRV</sequence>
<evidence type="ECO:0000313" key="1">
    <source>
        <dbReference type="EMBL" id="POM61679.1"/>
    </source>
</evidence>
<keyword evidence="2" id="KW-1185">Reference proteome</keyword>
<dbReference type="OrthoDB" id="124385at2759"/>
<comment type="caution">
    <text evidence="1">The sequence shown here is derived from an EMBL/GenBank/DDBJ whole genome shotgun (WGS) entry which is preliminary data.</text>
</comment>
<protein>
    <submittedName>
        <fullName evidence="1">Uncharacterized protein</fullName>
    </submittedName>
</protein>
<dbReference type="Proteomes" id="UP000237271">
    <property type="component" value="Unassembled WGS sequence"/>
</dbReference>
<name>A0A2P4X815_9STRA</name>
<gene>
    <name evidence="1" type="ORF">PHPALM_29274</name>
</gene>
<organism evidence="1 2">
    <name type="scientific">Phytophthora palmivora</name>
    <dbReference type="NCBI Taxonomy" id="4796"/>
    <lineage>
        <taxon>Eukaryota</taxon>
        <taxon>Sar</taxon>
        <taxon>Stramenopiles</taxon>
        <taxon>Oomycota</taxon>
        <taxon>Peronosporomycetes</taxon>
        <taxon>Peronosporales</taxon>
        <taxon>Peronosporaceae</taxon>
        <taxon>Phytophthora</taxon>
    </lineage>
</organism>
<evidence type="ECO:0000313" key="2">
    <source>
        <dbReference type="Proteomes" id="UP000237271"/>
    </source>
</evidence>
<accession>A0A2P4X815</accession>
<reference evidence="1 2" key="1">
    <citation type="journal article" date="2017" name="Genome Biol. Evol.">
        <title>Phytophthora megakarya and P. palmivora, closely related causal agents of cacao black pod rot, underwent increases in genome sizes and gene numbers by different mechanisms.</title>
        <authorList>
            <person name="Ali S.S."/>
            <person name="Shao J."/>
            <person name="Lary D.J."/>
            <person name="Kronmiller B."/>
            <person name="Shen D."/>
            <person name="Strem M.D."/>
            <person name="Amoako-Attah I."/>
            <person name="Akrofi A.Y."/>
            <person name="Begoude B.A."/>
            <person name="Ten Hoopen G.M."/>
            <person name="Coulibaly K."/>
            <person name="Kebe B.I."/>
            <person name="Melnick R.L."/>
            <person name="Guiltinan M.J."/>
            <person name="Tyler B.M."/>
            <person name="Meinhardt L.W."/>
            <person name="Bailey B.A."/>
        </authorList>
    </citation>
    <scope>NUCLEOTIDE SEQUENCE [LARGE SCALE GENOMIC DNA]</scope>
    <source>
        <strain evidence="2">sbr112.9</strain>
    </source>
</reference>
<proteinExistence type="predicted"/>
<dbReference type="AlphaFoldDB" id="A0A2P4X815"/>